<evidence type="ECO:0000256" key="1">
    <source>
        <dbReference type="SAM" id="SignalP"/>
    </source>
</evidence>
<evidence type="ECO:0000313" key="2">
    <source>
        <dbReference type="EMBL" id="CAH1001519.1"/>
    </source>
</evidence>
<protein>
    <recommendedName>
        <fullName evidence="4">Lipoprotein</fullName>
    </recommendedName>
</protein>
<name>A0ABN8F4H4_9BACT</name>
<organism evidence="2 3">
    <name type="scientific">Neolewinella maritima</name>
    <dbReference type="NCBI Taxonomy" id="1383882"/>
    <lineage>
        <taxon>Bacteria</taxon>
        <taxon>Pseudomonadati</taxon>
        <taxon>Bacteroidota</taxon>
        <taxon>Saprospiria</taxon>
        <taxon>Saprospirales</taxon>
        <taxon>Lewinellaceae</taxon>
        <taxon>Neolewinella</taxon>
    </lineage>
</organism>
<feature type="chain" id="PRO_5047317365" description="Lipoprotein" evidence="1">
    <location>
        <begin position="24"/>
        <end position="186"/>
    </location>
</feature>
<proteinExistence type="predicted"/>
<evidence type="ECO:0008006" key="4">
    <source>
        <dbReference type="Google" id="ProtNLM"/>
    </source>
</evidence>
<accession>A0ABN8F4H4</accession>
<reference evidence="2" key="1">
    <citation type="submission" date="2021-12" db="EMBL/GenBank/DDBJ databases">
        <authorList>
            <person name="Rodrigo-Torres L."/>
            <person name="Arahal R. D."/>
            <person name="Lucena T."/>
        </authorList>
    </citation>
    <scope>NUCLEOTIDE SEQUENCE</scope>
    <source>
        <strain evidence="2">CECT 8419</strain>
    </source>
</reference>
<evidence type="ECO:0000313" key="3">
    <source>
        <dbReference type="Proteomes" id="UP000837803"/>
    </source>
</evidence>
<feature type="signal peptide" evidence="1">
    <location>
        <begin position="1"/>
        <end position="23"/>
    </location>
</feature>
<keyword evidence="1" id="KW-0732">Signal</keyword>
<keyword evidence="3" id="KW-1185">Reference proteome</keyword>
<comment type="caution">
    <text evidence="2">The sequence shown here is derived from an EMBL/GenBank/DDBJ whole genome shotgun (WGS) entry which is preliminary data.</text>
</comment>
<sequence length="186" mass="21110">MTYRLPSLLLLLLCFPLLTGCYADELQQDMEREPFFDLAGYIDAQVDSLTALDPTVRKTIVLNGVEESKELDDLRFATDLRLFREADINKPAWLDKYTLAEEEAQGGGAQVRVYTATDSSMQTRQLEVTLIDDRPTKIVVLRKTGTVLSDGTHRLTYDPALGYDIRTEQVNRFGDDLDATITVRWK</sequence>
<dbReference type="Proteomes" id="UP000837803">
    <property type="component" value="Unassembled WGS sequence"/>
</dbReference>
<dbReference type="PROSITE" id="PS51257">
    <property type="entry name" value="PROKAR_LIPOPROTEIN"/>
    <property type="match status" value="1"/>
</dbReference>
<dbReference type="RefSeq" id="WP_238751371.1">
    <property type="nucleotide sequence ID" value="NZ_CAKLPZ010000003.1"/>
</dbReference>
<gene>
    <name evidence="2" type="ORF">LEM8419_02422</name>
</gene>
<dbReference type="EMBL" id="CAKLPZ010000003">
    <property type="protein sequence ID" value="CAH1001519.1"/>
    <property type="molecule type" value="Genomic_DNA"/>
</dbReference>